<accession>A0ABR9MYH6</accession>
<evidence type="ECO:0000313" key="1">
    <source>
        <dbReference type="EMBL" id="MBE1875842.1"/>
    </source>
</evidence>
<keyword evidence="2" id="KW-1185">Reference proteome</keyword>
<reference evidence="1 2" key="1">
    <citation type="submission" date="2020-10" db="EMBL/GenBank/DDBJ databases">
        <title>Myceligenerans pegani sp. nov., an endophytic actinomycete isolated from Peganum harmala L. in Xinjiang, China.</title>
        <authorList>
            <person name="Xin L."/>
        </authorList>
    </citation>
    <scope>NUCLEOTIDE SEQUENCE [LARGE SCALE GENOMIC DNA]</scope>
    <source>
        <strain evidence="1 2">TRM65318</strain>
    </source>
</reference>
<protein>
    <submittedName>
        <fullName evidence="1">Uncharacterized protein</fullName>
    </submittedName>
</protein>
<dbReference type="EMBL" id="JADAQT010000069">
    <property type="protein sequence ID" value="MBE1875842.1"/>
    <property type="molecule type" value="Genomic_DNA"/>
</dbReference>
<name>A0ABR9MYH6_9MICO</name>
<dbReference type="RefSeq" id="WP_192862400.1">
    <property type="nucleotide sequence ID" value="NZ_JADAQT010000069.1"/>
</dbReference>
<comment type="caution">
    <text evidence="1">The sequence shown here is derived from an EMBL/GenBank/DDBJ whole genome shotgun (WGS) entry which is preliminary data.</text>
</comment>
<gene>
    <name evidence="1" type="ORF">IHE71_08975</name>
</gene>
<sequence length="105" mass="11104">MHSFLNSAPHHARDASLPARVLVSAPPRTYAASAEGTPVPLVPRVYVPRSRFWQHLDDATDGAVTLVVAPVGSGKTMGVAGWLRYGPRPRAHRTTWIAAGPGGGT</sequence>
<organism evidence="1 2">
    <name type="scientific">Myceligenerans pegani</name>
    <dbReference type="NCBI Taxonomy" id="2776917"/>
    <lineage>
        <taxon>Bacteria</taxon>
        <taxon>Bacillati</taxon>
        <taxon>Actinomycetota</taxon>
        <taxon>Actinomycetes</taxon>
        <taxon>Micrococcales</taxon>
        <taxon>Promicromonosporaceae</taxon>
        <taxon>Myceligenerans</taxon>
    </lineage>
</organism>
<dbReference type="Proteomes" id="UP000625527">
    <property type="component" value="Unassembled WGS sequence"/>
</dbReference>
<proteinExistence type="predicted"/>
<evidence type="ECO:0000313" key="2">
    <source>
        <dbReference type="Proteomes" id="UP000625527"/>
    </source>
</evidence>